<organism evidence="4 5">
    <name type="scientific">Actinospica durhamensis</name>
    <dbReference type="NCBI Taxonomy" id="1508375"/>
    <lineage>
        <taxon>Bacteria</taxon>
        <taxon>Bacillati</taxon>
        <taxon>Actinomycetota</taxon>
        <taxon>Actinomycetes</taxon>
        <taxon>Catenulisporales</taxon>
        <taxon>Actinospicaceae</taxon>
        <taxon>Actinospica</taxon>
    </lineage>
</organism>
<dbReference type="AlphaFoldDB" id="A0A941EXQ2"/>
<dbReference type="EMBL" id="JAGSOG010000406">
    <property type="protein sequence ID" value="MBR7839258.1"/>
    <property type="molecule type" value="Genomic_DNA"/>
</dbReference>
<dbReference type="GO" id="GO:0071949">
    <property type="term" value="F:FAD binding"/>
    <property type="evidence" value="ECO:0007669"/>
    <property type="project" value="InterPro"/>
</dbReference>
<keyword evidence="2 4" id="KW-0503">Monooxygenase</keyword>
<accession>A0A941EXQ2</accession>
<evidence type="ECO:0000313" key="5">
    <source>
        <dbReference type="Proteomes" id="UP000675781"/>
    </source>
</evidence>
<protein>
    <submittedName>
        <fullName evidence="4">FAD-dependent monooxygenase</fullName>
    </submittedName>
</protein>
<gene>
    <name evidence="4" type="ORF">KDL01_38715</name>
</gene>
<dbReference type="PRINTS" id="PR00420">
    <property type="entry name" value="RNGMNOXGNASE"/>
</dbReference>
<evidence type="ECO:0000313" key="4">
    <source>
        <dbReference type="EMBL" id="MBR7839258.1"/>
    </source>
</evidence>
<dbReference type="SUPFAM" id="SSF51905">
    <property type="entry name" value="FAD/NAD(P)-binding domain"/>
    <property type="match status" value="1"/>
</dbReference>
<dbReference type="Pfam" id="PF01494">
    <property type="entry name" value="FAD_binding_3"/>
    <property type="match status" value="1"/>
</dbReference>
<reference evidence="4" key="1">
    <citation type="submission" date="2021-04" db="EMBL/GenBank/DDBJ databases">
        <title>Genome based classification of Actinospica acidithermotolerans sp. nov., an actinobacterium isolated from an Indonesian hot spring.</title>
        <authorList>
            <person name="Kusuma A.B."/>
            <person name="Putra K.E."/>
            <person name="Nafisah S."/>
            <person name="Loh J."/>
            <person name="Nouioui I."/>
            <person name="Goodfellow M."/>
        </authorList>
    </citation>
    <scope>NUCLEOTIDE SEQUENCE</scope>
    <source>
        <strain evidence="4">CSCA 57</strain>
    </source>
</reference>
<sequence>MSERTRDRVLIVGGGIGGLSAAIALRGAGYAVTVLEIRPDLHSSVYGVGIIQPVNALRALDAIGCAQACLDAGFSTTAWGRVLDTEGRQVGEMPGARIPGCDLPPMNGLTRPQLHRILTDRALQVGAVLEYGRTFTALHDGPDGVEVVYSDGTRGTVDLVVGADGVHSKVRPLVLREPLEPRYLGQSAFRLNIPRLPEIDRIILQKGPDGMAGFVPIGPELAYVFYNTAWDRAVRLPQQDQADVLRACLAPFGGLAGRVREEFVEDPAAIVLRPEEYLIAPAPWHRGRIVLLGDAVHAITPHLGQGAAQAIEDAIVLADCLQAAEGDLELAFTAYVERRYDRCKLIVESSARIGEWEMDPAAHRDFDHAGLTQRVLEAMVQPI</sequence>
<dbReference type="NCBIfam" id="NF005313">
    <property type="entry name" value="PRK06847.1"/>
    <property type="match status" value="1"/>
</dbReference>
<evidence type="ECO:0000259" key="3">
    <source>
        <dbReference type="Pfam" id="PF01494"/>
    </source>
</evidence>
<comment type="caution">
    <text evidence="4">The sequence shown here is derived from an EMBL/GenBank/DDBJ whole genome shotgun (WGS) entry which is preliminary data.</text>
</comment>
<keyword evidence="5" id="KW-1185">Reference proteome</keyword>
<dbReference type="PANTHER" id="PTHR13789">
    <property type="entry name" value="MONOOXYGENASE"/>
    <property type="match status" value="1"/>
</dbReference>
<dbReference type="InterPro" id="IPR036188">
    <property type="entry name" value="FAD/NAD-bd_sf"/>
</dbReference>
<dbReference type="Proteomes" id="UP000675781">
    <property type="component" value="Unassembled WGS sequence"/>
</dbReference>
<feature type="domain" description="FAD-binding" evidence="3">
    <location>
        <begin position="8"/>
        <end position="326"/>
    </location>
</feature>
<dbReference type="RefSeq" id="WP_212533697.1">
    <property type="nucleotide sequence ID" value="NZ_JAGSOG010000406.1"/>
</dbReference>
<evidence type="ECO:0000256" key="1">
    <source>
        <dbReference type="ARBA" id="ARBA00023002"/>
    </source>
</evidence>
<name>A0A941EXQ2_9ACTN</name>
<dbReference type="Gene3D" id="3.50.50.60">
    <property type="entry name" value="FAD/NAD(P)-binding domain"/>
    <property type="match status" value="1"/>
</dbReference>
<keyword evidence="1" id="KW-0560">Oxidoreductase</keyword>
<proteinExistence type="predicted"/>
<dbReference type="GO" id="GO:0004497">
    <property type="term" value="F:monooxygenase activity"/>
    <property type="evidence" value="ECO:0007669"/>
    <property type="project" value="UniProtKB-KW"/>
</dbReference>
<dbReference type="PANTHER" id="PTHR13789:SF309">
    <property type="entry name" value="PUTATIVE (AFU_ORTHOLOGUE AFUA_6G14510)-RELATED"/>
    <property type="match status" value="1"/>
</dbReference>
<evidence type="ECO:0000256" key="2">
    <source>
        <dbReference type="ARBA" id="ARBA00023033"/>
    </source>
</evidence>
<dbReference type="InterPro" id="IPR050493">
    <property type="entry name" value="FAD-dep_Monooxygenase_BioMet"/>
</dbReference>
<dbReference type="InterPro" id="IPR002938">
    <property type="entry name" value="FAD-bd"/>
</dbReference>